<dbReference type="Proteomes" id="UP001153069">
    <property type="component" value="Unassembled WGS sequence"/>
</dbReference>
<accession>A0A9N8H264</accession>
<gene>
    <name evidence="2" type="ORF">SEMRO_13_G010070.1</name>
</gene>
<name>A0A9N8H264_9STRA</name>
<protein>
    <submittedName>
        <fullName evidence="2">Uncharacterized protein</fullName>
    </submittedName>
</protein>
<evidence type="ECO:0000256" key="1">
    <source>
        <dbReference type="SAM" id="MobiDB-lite"/>
    </source>
</evidence>
<reference evidence="2" key="1">
    <citation type="submission" date="2020-06" db="EMBL/GenBank/DDBJ databases">
        <authorList>
            <consortium name="Plant Systems Biology data submission"/>
        </authorList>
    </citation>
    <scope>NUCLEOTIDE SEQUENCE</scope>
    <source>
        <strain evidence="2">D6</strain>
    </source>
</reference>
<dbReference type="EMBL" id="CAICTM010000013">
    <property type="protein sequence ID" value="CAB9497052.1"/>
    <property type="molecule type" value="Genomic_DNA"/>
</dbReference>
<feature type="region of interest" description="Disordered" evidence="1">
    <location>
        <begin position="237"/>
        <end position="256"/>
    </location>
</feature>
<keyword evidence="3" id="KW-1185">Reference proteome</keyword>
<proteinExistence type="predicted"/>
<organism evidence="2 3">
    <name type="scientific">Seminavis robusta</name>
    <dbReference type="NCBI Taxonomy" id="568900"/>
    <lineage>
        <taxon>Eukaryota</taxon>
        <taxon>Sar</taxon>
        <taxon>Stramenopiles</taxon>
        <taxon>Ochrophyta</taxon>
        <taxon>Bacillariophyta</taxon>
        <taxon>Bacillariophyceae</taxon>
        <taxon>Bacillariophycidae</taxon>
        <taxon>Naviculales</taxon>
        <taxon>Naviculaceae</taxon>
        <taxon>Seminavis</taxon>
    </lineage>
</organism>
<comment type="caution">
    <text evidence="2">The sequence shown here is derived from an EMBL/GenBank/DDBJ whole genome shotgun (WGS) entry which is preliminary data.</text>
</comment>
<feature type="compositionally biased region" description="Basic and acidic residues" evidence="1">
    <location>
        <begin position="239"/>
        <end position="248"/>
    </location>
</feature>
<evidence type="ECO:0000313" key="2">
    <source>
        <dbReference type="EMBL" id="CAB9497052.1"/>
    </source>
</evidence>
<evidence type="ECO:0000313" key="3">
    <source>
        <dbReference type="Proteomes" id="UP001153069"/>
    </source>
</evidence>
<dbReference type="AlphaFoldDB" id="A0A9N8H264"/>
<sequence>MSAMKSTLLLSFDLSSTKLRQSRVEILKAATCGDDSEEDDDVDEVEDEVEETVTMEEAPSLVNGLPGFAGLRISDDDPTMTDPLIWTPKKLTKQWKNGQGIRHYSIIIILSSGAVDHQTNNVECAVSDNGMRFSISERWPLVLESITEFYDSFPKAIDETTDEFNRRMYGFEDTIKEIKPSGGLVSVHHVELPFQVDPTTLRVRFVGTEDGAKFCHVDLAEKAKKVVDKVHMMKISGRGNKERTKQMHDYSQLGGH</sequence>